<evidence type="ECO:0000313" key="7">
    <source>
        <dbReference type="EMBL" id="SCP99988.1"/>
    </source>
</evidence>
<sequence length="166" mass="17853">GINAQLTAIKQGQGQYTITANASGIVHMMSDYKEGMVVQAAAPIASIASARDNYQVVAYMSPSDVTRTHVGDRADIAIAGLTQSVYGTITGQVTSIDSDMTTSENAETGESSSYFKVYIKPDNKYLVSKEGNKADITNGMAVEARIQYDEVTYFNYVLEALGVLTR</sequence>
<dbReference type="Pfam" id="PF26002">
    <property type="entry name" value="Beta-barrel_AprE"/>
    <property type="match status" value="1"/>
</dbReference>
<dbReference type="EMBL" id="FMKA01000084">
    <property type="protein sequence ID" value="SCP99988.1"/>
    <property type="molecule type" value="Genomic_DNA"/>
</dbReference>
<dbReference type="Proteomes" id="UP000199315">
    <property type="component" value="Unassembled WGS sequence"/>
</dbReference>
<dbReference type="STRING" id="1619234.SAMN05421730_10841"/>
<dbReference type="RefSeq" id="WP_139133599.1">
    <property type="nucleotide sequence ID" value="NZ_FMKA01000084.1"/>
</dbReference>
<comment type="similarity">
    <text evidence="2">Belongs to the membrane fusion protein (MFP) (TC 8.A.1) family.</text>
</comment>
<accession>A0A1D3TZH5</accession>
<evidence type="ECO:0000259" key="6">
    <source>
        <dbReference type="Pfam" id="PF26002"/>
    </source>
</evidence>
<reference evidence="7 8" key="1">
    <citation type="submission" date="2016-09" db="EMBL/GenBank/DDBJ databases">
        <authorList>
            <person name="Capua I."/>
            <person name="De Benedictis P."/>
            <person name="Joannis T."/>
            <person name="Lombin L.H."/>
            <person name="Cattoli G."/>
        </authorList>
    </citation>
    <scope>NUCLEOTIDE SEQUENCE [LARGE SCALE GENOMIC DNA]</scope>
    <source>
        <strain evidence="7 8">GluBS11</strain>
    </source>
</reference>
<dbReference type="GO" id="GO:0016020">
    <property type="term" value="C:membrane"/>
    <property type="evidence" value="ECO:0007669"/>
    <property type="project" value="UniProtKB-SubCell"/>
</dbReference>
<dbReference type="AlphaFoldDB" id="A0A1D3TZH5"/>
<dbReference type="OrthoDB" id="1638821at2"/>
<evidence type="ECO:0000256" key="3">
    <source>
        <dbReference type="ARBA" id="ARBA00022692"/>
    </source>
</evidence>
<evidence type="ECO:0000256" key="5">
    <source>
        <dbReference type="ARBA" id="ARBA00023136"/>
    </source>
</evidence>
<evidence type="ECO:0000256" key="4">
    <source>
        <dbReference type="ARBA" id="ARBA00022989"/>
    </source>
</evidence>
<name>A0A1D3TZH5_9FIRM</name>
<evidence type="ECO:0000256" key="1">
    <source>
        <dbReference type="ARBA" id="ARBA00004167"/>
    </source>
</evidence>
<evidence type="ECO:0000256" key="2">
    <source>
        <dbReference type="ARBA" id="ARBA00009477"/>
    </source>
</evidence>
<dbReference type="PANTHER" id="PTHR30386">
    <property type="entry name" value="MEMBRANE FUSION SUBUNIT OF EMRAB-TOLC MULTIDRUG EFFLUX PUMP"/>
    <property type="match status" value="1"/>
</dbReference>
<organism evidence="7 8">
    <name type="scientific">Anaerobium acetethylicum</name>
    <dbReference type="NCBI Taxonomy" id="1619234"/>
    <lineage>
        <taxon>Bacteria</taxon>
        <taxon>Bacillati</taxon>
        <taxon>Bacillota</taxon>
        <taxon>Clostridia</taxon>
        <taxon>Lachnospirales</taxon>
        <taxon>Lachnospiraceae</taxon>
        <taxon>Anaerobium</taxon>
    </lineage>
</organism>
<keyword evidence="4" id="KW-1133">Transmembrane helix</keyword>
<dbReference type="InterPro" id="IPR058982">
    <property type="entry name" value="Beta-barrel_AprE"/>
</dbReference>
<keyword evidence="8" id="KW-1185">Reference proteome</keyword>
<proteinExistence type="inferred from homology"/>
<keyword evidence="3" id="KW-0812">Transmembrane</keyword>
<dbReference type="Gene3D" id="2.40.30.170">
    <property type="match status" value="1"/>
</dbReference>
<feature type="domain" description="AprE-like beta-barrel" evidence="6">
    <location>
        <begin position="56"/>
        <end position="147"/>
    </location>
</feature>
<comment type="subcellular location">
    <subcellularLocation>
        <location evidence="1">Membrane</location>
        <topology evidence="1">Single-pass membrane protein</topology>
    </subcellularLocation>
</comment>
<dbReference type="InterPro" id="IPR050739">
    <property type="entry name" value="MFP"/>
</dbReference>
<feature type="non-terminal residue" evidence="7">
    <location>
        <position position="1"/>
    </location>
</feature>
<dbReference type="PRINTS" id="PR01490">
    <property type="entry name" value="RTXTOXIND"/>
</dbReference>
<evidence type="ECO:0000313" key="8">
    <source>
        <dbReference type="Proteomes" id="UP000199315"/>
    </source>
</evidence>
<protein>
    <submittedName>
        <fullName evidence="7">HlyD family secretion protein</fullName>
    </submittedName>
</protein>
<gene>
    <name evidence="7" type="ORF">SAMN05421730_10841</name>
</gene>
<dbReference type="PANTHER" id="PTHR30386:SF26">
    <property type="entry name" value="TRANSPORT PROTEIN COMB"/>
    <property type="match status" value="1"/>
</dbReference>
<keyword evidence="5" id="KW-0472">Membrane</keyword>